<dbReference type="EMBL" id="LCNO01000004">
    <property type="protein sequence ID" value="KKU58284.1"/>
    <property type="molecule type" value="Genomic_DNA"/>
</dbReference>
<reference evidence="1 2" key="1">
    <citation type="journal article" date="2015" name="Nature">
        <title>rRNA introns, odd ribosomes, and small enigmatic genomes across a large radiation of phyla.</title>
        <authorList>
            <person name="Brown C.T."/>
            <person name="Hug L.A."/>
            <person name="Thomas B.C."/>
            <person name="Sharon I."/>
            <person name="Castelle C.J."/>
            <person name="Singh A."/>
            <person name="Wilkins M.J."/>
            <person name="Williams K.H."/>
            <person name="Banfield J.F."/>
        </authorList>
    </citation>
    <scope>NUCLEOTIDE SEQUENCE [LARGE SCALE GENOMIC DNA]</scope>
</reference>
<dbReference type="STRING" id="1618358.UX80_C0004G0035"/>
<protein>
    <submittedName>
        <fullName evidence="1">Uncharacterized protein</fullName>
    </submittedName>
</protein>
<accession>A0A0G1RLS8</accession>
<evidence type="ECO:0000313" key="1">
    <source>
        <dbReference type="EMBL" id="KKU58284.1"/>
    </source>
</evidence>
<dbReference type="AlphaFoldDB" id="A0A0G1RLS8"/>
<organism evidence="1 2">
    <name type="scientific">Candidatus Amesbacteria bacterium GW2011_GWA2_47_11b</name>
    <dbReference type="NCBI Taxonomy" id="1618358"/>
    <lineage>
        <taxon>Bacteria</taxon>
        <taxon>Candidatus Amesiibacteriota</taxon>
    </lineage>
</organism>
<gene>
    <name evidence="1" type="ORF">UX80_C0004G0035</name>
</gene>
<evidence type="ECO:0000313" key="2">
    <source>
        <dbReference type="Proteomes" id="UP000034307"/>
    </source>
</evidence>
<comment type="caution">
    <text evidence="1">The sequence shown here is derived from an EMBL/GenBank/DDBJ whole genome shotgun (WGS) entry which is preliminary data.</text>
</comment>
<dbReference type="Proteomes" id="UP000034307">
    <property type="component" value="Unassembled WGS sequence"/>
</dbReference>
<sequence>MKRLPELNSEKLRSKLKLKHLTTRTTLLAHHPHVARFLASSALAGSLLLAPGQSAPTLAALPSSSISQVSPFDLHNRLVEKLQSLLPESVQPLTSDQESQISALLHDLYGLHATAELEGNHLNTSYGLIGAEQHLMRYPGDVVDNMAPGRGAWGYFAQSRDQLTPDLIEKEKYYAVVQTLYLPDWSTRLPYLRDWYKYRKVVIVNVQNGKIIIADIADSGPAAWTGKHFGGSPEVMAYLGLNVGMQKGPVVLFFVDDPADQIPLGPLEYNLEKPPLLTHG</sequence>
<proteinExistence type="predicted"/>
<name>A0A0G1RLS8_9BACT</name>